<evidence type="ECO:0000256" key="8">
    <source>
        <dbReference type="ARBA" id="ARBA00022840"/>
    </source>
</evidence>
<reference evidence="14 15" key="1">
    <citation type="submission" date="2021-02" db="EMBL/GenBank/DDBJ databases">
        <title>Variation within the Batrachochytrium salamandrivorans European outbreak.</title>
        <authorList>
            <person name="Kelly M."/>
            <person name="Pasmans F."/>
            <person name="Shea T.P."/>
            <person name="Munoz J.F."/>
            <person name="Carranza S."/>
            <person name="Cuomo C.A."/>
            <person name="Martel A."/>
        </authorList>
    </citation>
    <scope>NUCLEOTIDE SEQUENCE [LARGE SCALE GENOMIC DNA]</scope>
    <source>
        <strain evidence="14 15">AMFP18/2</strain>
    </source>
</reference>
<dbReference type="SUPFAM" id="SSF53271">
    <property type="entry name" value="PRTase-like"/>
    <property type="match status" value="2"/>
</dbReference>
<dbReference type="InterPro" id="IPR000836">
    <property type="entry name" value="PRTase_dom"/>
</dbReference>
<feature type="domain" description="Ribose-phosphate pyrophosphokinase N-terminal" evidence="13">
    <location>
        <begin position="32"/>
        <end position="128"/>
    </location>
</feature>
<evidence type="ECO:0000256" key="9">
    <source>
        <dbReference type="ARBA" id="ARBA00022842"/>
    </source>
</evidence>
<protein>
    <recommendedName>
        <fullName evidence="2">ribose-phosphate diphosphokinase</fullName>
        <ecNumber evidence="2">2.7.6.1</ecNumber>
    </recommendedName>
</protein>
<evidence type="ECO:0000313" key="14">
    <source>
        <dbReference type="EMBL" id="KAH6596965.1"/>
    </source>
</evidence>
<dbReference type="InterPro" id="IPR005946">
    <property type="entry name" value="Rib-P_diPkinase"/>
</dbReference>
<keyword evidence="4" id="KW-0479">Metal-binding</keyword>
<dbReference type="PANTHER" id="PTHR10210">
    <property type="entry name" value="RIBOSE-PHOSPHATE DIPHOSPHOKINASE FAMILY MEMBER"/>
    <property type="match status" value="1"/>
</dbReference>
<evidence type="ECO:0000256" key="11">
    <source>
        <dbReference type="SAM" id="MobiDB-lite"/>
    </source>
</evidence>
<dbReference type="Pfam" id="PF13793">
    <property type="entry name" value="Pribosyltran_N"/>
    <property type="match status" value="1"/>
</dbReference>
<keyword evidence="3" id="KW-0808">Transferase</keyword>
<dbReference type="PANTHER" id="PTHR10210:SF36">
    <property type="entry name" value="RIBOSE-PHOSPHATE PYROPHOSPHOKINASE 5"/>
    <property type="match status" value="1"/>
</dbReference>
<proteinExistence type="inferred from homology"/>
<evidence type="ECO:0000259" key="13">
    <source>
        <dbReference type="Pfam" id="PF13793"/>
    </source>
</evidence>
<evidence type="ECO:0000256" key="6">
    <source>
        <dbReference type="ARBA" id="ARBA00022741"/>
    </source>
</evidence>
<keyword evidence="5" id="KW-0545">Nucleotide biosynthesis</keyword>
<keyword evidence="12" id="KW-0732">Signal</keyword>
<keyword evidence="8" id="KW-0067">ATP-binding</keyword>
<dbReference type="Proteomes" id="UP001648503">
    <property type="component" value="Unassembled WGS sequence"/>
</dbReference>
<evidence type="ECO:0000313" key="15">
    <source>
        <dbReference type="Proteomes" id="UP001648503"/>
    </source>
</evidence>
<comment type="catalytic activity">
    <reaction evidence="10">
        <text>D-ribose 5-phosphate + ATP = 5-phospho-alpha-D-ribose 1-diphosphate + AMP + H(+)</text>
        <dbReference type="Rhea" id="RHEA:15609"/>
        <dbReference type="ChEBI" id="CHEBI:15378"/>
        <dbReference type="ChEBI" id="CHEBI:30616"/>
        <dbReference type="ChEBI" id="CHEBI:58017"/>
        <dbReference type="ChEBI" id="CHEBI:78346"/>
        <dbReference type="ChEBI" id="CHEBI:456215"/>
        <dbReference type="EC" id="2.7.6.1"/>
    </reaction>
</comment>
<sequence>MFTASFYLRFLCACAAETTAAATHNAPMRNIAVLSGSSHPCLAADICVRLGIPLGNASLKKFSNKETNVSIGESVRDVDVYIVQSGCGDVNDNFIELLIMISACRTASARKVTAVIPCFPYSRQPETPYNSNGEITNRVPASEVNKFAILDHGVRPPVAFKATATAVHEGTQVIDDRLPPPSVAGSDLGTVIADSPTLNLPIGSSSNRRPSVVKGDSTMSFDGPRGRLSSISVSQPNIAITSLTPQATSENYFKLKGASQGTYKHWTARSGTLVANMLMAAGADHIITLDLHDPQFQGFFDIPVDNLYSQPLMIKYIKERIPQYESAVIVSPDAGGAKRATVIADKLNMDFALIHRERRHTESPASSSMILVGDVRDKVCILIDDIADTSFTITRAAKILVENGATKIVALITHGILSGDAIERISASAIDELIVSSSVPQESHTANCSKIRVIDIAPIFAEAIRRIHNGESVSFLFDVVPY</sequence>
<dbReference type="PROSITE" id="PS00114">
    <property type="entry name" value="PRPP_SYNTHASE"/>
    <property type="match status" value="1"/>
</dbReference>
<dbReference type="InterPro" id="IPR029099">
    <property type="entry name" value="Pribosyltran_N"/>
</dbReference>
<feature type="compositionally biased region" description="Polar residues" evidence="11">
    <location>
        <begin position="199"/>
        <end position="209"/>
    </location>
</feature>
<dbReference type="EMBL" id="JAFCIX010000172">
    <property type="protein sequence ID" value="KAH6596965.1"/>
    <property type="molecule type" value="Genomic_DNA"/>
</dbReference>
<feature type="region of interest" description="Disordered" evidence="11">
    <location>
        <begin position="199"/>
        <end position="219"/>
    </location>
</feature>
<dbReference type="CDD" id="cd06223">
    <property type="entry name" value="PRTases_typeI"/>
    <property type="match status" value="1"/>
</dbReference>
<feature type="chain" id="PRO_5045552192" description="ribose-phosphate diphosphokinase" evidence="12">
    <location>
        <begin position="22"/>
        <end position="482"/>
    </location>
</feature>
<dbReference type="InterPro" id="IPR029057">
    <property type="entry name" value="PRTase-like"/>
</dbReference>
<feature type="signal peptide" evidence="12">
    <location>
        <begin position="1"/>
        <end position="21"/>
    </location>
</feature>
<gene>
    <name evidence="14" type="ORF">BASA50_004723</name>
</gene>
<evidence type="ECO:0000256" key="10">
    <source>
        <dbReference type="ARBA" id="ARBA00049535"/>
    </source>
</evidence>
<dbReference type="EC" id="2.7.6.1" evidence="2"/>
<evidence type="ECO:0000256" key="7">
    <source>
        <dbReference type="ARBA" id="ARBA00022777"/>
    </source>
</evidence>
<evidence type="ECO:0000256" key="12">
    <source>
        <dbReference type="SAM" id="SignalP"/>
    </source>
</evidence>
<organism evidence="14 15">
    <name type="scientific">Batrachochytrium salamandrivorans</name>
    <dbReference type="NCBI Taxonomy" id="1357716"/>
    <lineage>
        <taxon>Eukaryota</taxon>
        <taxon>Fungi</taxon>
        <taxon>Fungi incertae sedis</taxon>
        <taxon>Chytridiomycota</taxon>
        <taxon>Chytridiomycota incertae sedis</taxon>
        <taxon>Chytridiomycetes</taxon>
        <taxon>Rhizophydiales</taxon>
        <taxon>Rhizophydiales incertae sedis</taxon>
        <taxon>Batrachochytrium</taxon>
    </lineage>
</organism>
<dbReference type="Gene3D" id="3.40.50.2020">
    <property type="match status" value="3"/>
</dbReference>
<keyword evidence="7" id="KW-0418">Kinase</keyword>
<evidence type="ECO:0000256" key="2">
    <source>
        <dbReference type="ARBA" id="ARBA00013247"/>
    </source>
</evidence>
<dbReference type="Pfam" id="PF14572">
    <property type="entry name" value="Pribosyl_synth"/>
    <property type="match status" value="1"/>
</dbReference>
<name>A0ABQ8FF51_9FUNG</name>
<keyword evidence="9" id="KW-0460">Magnesium</keyword>
<evidence type="ECO:0000256" key="1">
    <source>
        <dbReference type="ARBA" id="ARBA00006478"/>
    </source>
</evidence>
<dbReference type="SMART" id="SM01400">
    <property type="entry name" value="Pribosyltran_N"/>
    <property type="match status" value="1"/>
</dbReference>
<evidence type="ECO:0000256" key="3">
    <source>
        <dbReference type="ARBA" id="ARBA00022679"/>
    </source>
</evidence>
<keyword evidence="6" id="KW-0547">Nucleotide-binding</keyword>
<comment type="caution">
    <text evidence="14">The sequence shown here is derived from an EMBL/GenBank/DDBJ whole genome shotgun (WGS) entry which is preliminary data.</text>
</comment>
<comment type="similarity">
    <text evidence="1">Belongs to the ribose-phosphate pyrophosphokinase family.</text>
</comment>
<accession>A0ABQ8FF51</accession>
<dbReference type="InterPro" id="IPR000842">
    <property type="entry name" value="PRib_PP_synth_CS"/>
</dbReference>
<keyword evidence="15" id="KW-1185">Reference proteome</keyword>
<evidence type="ECO:0000256" key="4">
    <source>
        <dbReference type="ARBA" id="ARBA00022723"/>
    </source>
</evidence>
<dbReference type="NCBIfam" id="TIGR01251">
    <property type="entry name" value="ribP_PPkin"/>
    <property type="match status" value="1"/>
</dbReference>
<evidence type="ECO:0000256" key="5">
    <source>
        <dbReference type="ARBA" id="ARBA00022727"/>
    </source>
</evidence>